<reference evidence="2 3" key="1">
    <citation type="submission" date="2020-01" db="EMBL/GenBank/DDBJ databases">
        <title>Vaginal microbiome of pregnant Indian women: Insights into the genome of dominants Lactobacillus species.</title>
        <authorList>
            <person name="Das B."/>
            <person name="Mehta O."/>
            <person name="Ghosh T.S."/>
            <person name="Kothidar A."/>
            <person name="Gowtham M.R."/>
            <person name="Mitra R."/>
            <person name="Kshetrapal P."/>
            <person name="Wadhwa N."/>
            <person name="Thiruvengadam R."/>
            <person name="Nair G.B."/>
            <person name="Bhatnagar S."/>
            <person name="Pore S."/>
        </authorList>
    </citation>
    <scope>NUCLEOTIDE SEQUENCE [LARGE SCALE GENOMIC DNA]</scope>
    <source>
        <strain evidence="2 3">Indica2</strain>
    </source>
</reference>
<feature type="transmembrane region" description="Helical" evidence="1">
    <location>
        <begin position="115"/>
        <end position="137"/>
    </location>
</feature>
<evidence type="ECO:0000313" key="2">
    <source>
        <dbReference type="EMBL" id="MYN53721.1"/>
    </source>
</evidence>
<keyword evidence="1" id="KW-0812">Transmembrane</keyword>
<evidence type="ECO:0000256" key="1">
    <source>
        <dbReference type="SAM" id="Phobius"/>
    </source>
</evidence>
<protein>
    <submittedName>
        <fullName evidence="2">Uncharacterized protein</fullName>
    </submittedName>
</protein>
<feature type="transmembrane region" description="Helical" evidence="1">
    <location>
        <begin position="143"/>
        <end position="161"/>
    </location>
</feature>
<gene>
    <name evidence="2" type="ORF">GTK63_05195</name>
</gene>
<dbReference type="RefSeq" id="WP_061205034.1">
    <property type="nucleotide sequence ID" value="NZ_LSVK01000007.1"/>
</dbReference>
<feature type="transmembrane region" description="Helical" evidence="1">
    <location>
        <begin position="77"/>
        <end position="103"/>
    </location>
</feature>
<sequence length="177" mass="20278">MNELIFNRKSINNYLLAIIVGLLSAPVFTSKYLAFNNIDNWSTLIPQGIAIFLACEYVCTIRRSYNFIVIRNYELQAFVALVIFNVFIFSFNYGTIFLVSFCLGAKLGTGLVVKLTLLIILGKYLILLIDSVLIAMLFNSQKIWVIITLVIAITYFYHYYVERLIFGVQFINLILKG</sequence>
<evidence type="ECO:0000313" key="3">
    <source>
        <dbReference type="Proteomes" id="UP000460132"/>
    </source>
</evidence>
<organism evidence="2 3">
    <name type="scientific">Lactobacillus crispatus</name>
    <dbReference type="NCBI Taxonomy" id="47770"/>
    <lineage>
        <taxon>Bacteria</taxon>
        <taxon>Bacillati</taxon>
        <taxon>Bacillota</taxon>
        <taxon>Bacilli</taxon>
        <taxon>Lactobacillales</taxon>
        <taxon>Lactobacillaceae</taxon>
        <taxon>Lactobacillus</taxon>
    </lineage>
</organism>
<keyword evidence="1" id="KW-1133">Transmembrane helix</keyword>
<dbReference type="EMBL" id="WWFF01000006">
    <property type="protein sequence ID" value="MYN53721.1"/>
    <property type="molecule type" value="Genomic_DNA"/>
</dbReference>
<accession>A0A7X4KTJ6</accession>
<comment type="caution">
    <text evidence="2">The sequence shown here is derived from an EMBL/GenBank/DDBJ whole genome shotgun (WGS) entry which is preliminary data.</text>
</comment>
<name>A0A7X4KTJ6_9LACO</name>
<dbReference type="AlphaFoldDB" id="A0A7X4KTJ6"/>
<keyword evidence="1" id="KW-0472">Membrane</keyword>
<proteinExistence type="predicted"/>
<dbReference type="Proteomes" id="UP000460132">
    <property type="component" value="Unassembled WGS sequence"/>
</dbReference>
<feature type="transmembrane region" description="Helical" evidence="1">
    <location>
        <begin position="12"/>
        <end position="34"/>
    </location>
</feature>